<evidence type="ECO:0000313" key="1">
    <source>
        <dbReference type="EMBL" id="CAH6720791.1"/>
    </source>
</evidence>
<dbReference type="Proteomes" id="UP001152531">
    <property type="component" value="Unassembled WGS sequence"/>
</dbReference>
<protein>
    <submittedName>
        <fullName evidence="1">Anion/proton exchange transporter Gef1p</fullName>
    </submittedName>
</protein>
<proteinExistence type="predicted"/>
<organism evidence="1 2">
    <name type="scientific">[Candida] jaroonii</name>
    <dbReference type="NCBI Taxonomy" id="467808"/>
    <lineage>
        <taxon>Eukaryota</taxon>
        <taxon>Fungi</taxon>
        <taxon>Dikarya</taxon>
        <taxon>Ascomycota</taxon>
        <taxon>Saccharomycotina</taxon>
        <taxon>Pichiomycetes</taxon>
        <taxon>Debaryomycetaceae</taxon>
        <taxon>Yamadazyma</taxon>
    </lineage>
</organism>
<name>A0ACA9Y7E0_9ASCO</name>
<sequence length="726" mass="81449">MELRDREGKWKNQQSINEVKRFDEFVTIDWVEDELINHKNSQTETLQSSLKIKLFSFIRNWLVLSLMGVTIGLIAGSLNVITAWLASVRFGYCSKGFYLNETFCCYQQGHCDSWHTWWPYETLNYFQYILISMFLAYLTTTIVLRYSPLAAGSGISEIKCIVSGFSMRGFLGWSTLLIKSITLPLAIGSGLSIGKEGPSVHYAVSVGNSIGKLFEKYRKSASKAREFLTATSAAGVAVAFGSPMGGVLFSMEEISNVFQLSTIFKSYFCSLVAVSTLATINPFRSGQLVMFEVVYDTDWHYYEIPVYILLGLFGGFYGIVESKFNIMWVSFRKQYLTNFAVREVLLLALFTSSISYFNQFLKIDMTESMQILFNECNGINDLKICKSNSGSLIVSLFMATVIRMLLIIITYGCKIPAGIFVPSMAVGATFGRLVGVLMEMFYNKNPDLFIFKNCTTDKCVIPGTYAFLGSAATLSGITHLTVTVIVIMFELTGAIRYIIPTMIVVGVTKFIGDKWGKGGIADQMITFNGLPLIDPKEDISFNLNSVEKAMSNVLIALPVISDTPLTVGKLKSIIGKNDYRGYPVIDNEFTPKISGFVNTSDIRYFFENRELPDEMVVNLSKTHNDEQLNMGELVNPCPLTISSNTTLEYVAEIFVKLGPRYILVESDGCLVGLITRKDVLRYEHSVHHKPQEPQFERKLWDLLVSTSVDIKRKLGQLISNDPTRFL</sequence>
<comment type="caution">
    <text evidence="1">The sequence shown here is derived from an EMBL/GenBank/DDBJ whole genome shotgun (WGS) entry which is preliminary data.</text>
</comment>
<evidence type="ECO:0000313" key="2">
    <source>
        <dbReference type="Proteomes" id="UP001152531"/>
    </source>
</evidence>
<dbReference type="EMBL" id="CALSDN010000004">
    <property type="protein sequence ID" value="CAH6720791.1"/>
    <property type="molecule type" value="Genomic_DNA"/>
</dbReference>
<reference evidence="1" key="1">
    <citation type="submission" date="2022-06" db="EMBL/GenBank/DDBJ databases">
        <authorList>
            <person name="Legras J.-L."/>
            <person name="Devillers H."/>
            <person name="Grondin C."/>
        </authorList>
    </citation>
    <scope>NUCLEOTIDE SEQUENCE</scope>
    <source>
        <strain evidence="1">CLIB 1444</strain>
    </source>
</reference>
<accession>A0ACA9Y7E0</accession>
<keyword evidence="2" id="KW-1185">Reference proteome</keyword>
<gene>
    <name evidence="1" type="ORF">CLIB1444_04S08042</name>
</gene>